<evidence type="ECO:0000313" key="7">
    <source>
        <dbReference type="Proteomes" id="UP000005953"/>
    </source>
</evidence>
<feature type="domain" description="Rhodanese" evidence="5">
    <location>
        <begin position="320"/>
        <end position="400"/>
    </location>
</feature>
<comment type="caution">
    <text evidence="6">The sequence shown here is derived from an EMBL/GenBank/DDBJ whole genome shotgun (WGS) entry which is preliminary data.</text>
</comment>
<dbReference type="STRING" id="314283.MED297_01490"/>
<dbReference type="RefSeq" id="WP_008046699.1">
    <property type="nucleotide sequence ID" value="NZ_CH724153.1"/>
</dbReference>
<evidence type="ECO:0000259" key="4">
    <source>
        <dbReference type="PROSITE" id="PS50111"/>
    </source>
</evidence>
<dbReference type="GO" id="GO:0016740">
    <property type="term" value="F:transferase activity"/>
    <property type="evidence" value="ECO:0007669"/>
    <property type="project" value="UniProtKB-KW"/>
</dbReference>
<dbReference type="Pfam" id="PF00015">
    <property type="entry name" value="MCPsignal"/>
    <property type="match status" value="1"/>
</dbReference>
<dbReference type="SUPFAM" id="SSF58104">
    <property type="entry name" value="Methyl-accepting chemotaxis protein (MCP) signaling domain"/>
    <property type="match status" value="1"/>
</dbReference>
<organism evidence="6 7">
    <name type="scientific">Reinekea blandensis MED297</name>
    <dbReference type="NCBI Taxonomy" id="314283"/>
    <lineage>
        <taxon>Bacteria</taxon>
        <taxon>Pseudomonadati</taxon>
        <taxon>Pseudomonadota</taxon>
        <taxon>Gammaproteobacteria</taxon>
        <taxon>Oceanospirillales</taxon>
        <taxon>Saccharospirillaceae</taxon>
        <taxon>Reinekea</taxon>
    </lineage>
</organism>
<evidence type="ECO:0000259" key="5">
    <source>
        <dbReference type="PROSITE" id="PS50206"/>
    </source>
</evidence>
<evidence type="ECO:0000313" key="6">
    <source>
        <dbReference type="EMBL" id="EAR10453.1"/>
    </source>
</evidence>
<sequence length="401" mass="44627">MIIITAVVALLVGLVLGYFPAQRRHNRQQAQNTHHQLQLTDQLKDKDQSLQAMFGLILKSAQNTQNSLTRVMGDLFEETSKQAQNSAANMADIAKRVEHSQTQMSSMMSQMSALAEQTQGGSALMQQLNDTLTDFRNTSAQFGKIQESFLSIHEKTDAIRTIGQEAEMLALNAAIEAARAGEAGRGFAVVADNMKSLAKSSQTMSNDIQAVLNTSHSDIEQTTGALQERSNTLLEQTNALVKVYQEVSDSVTQCDQASSTLNMDFEETLGIVSRETESTRTSMENLVREFAVKTSEVTGLTVTDLSPNEAHRRLHEFDYLIDVRRPEEYNDDLRHIEGTELVTLQTEFPERIKQLPKDKRYLFICRSGGRSTKAAQQAQLQNIAQVYNLDGGMLAWRKAGF</sequence>
<dbReference type="Proteomes" id="UP000005953">
    <property type="component" value="Unassembled WGS sequence"/>
</dbReference>
<name>A4BBW8_9GAMM</name>
<dbReference type="SMART" id="SM00283">
    <property type="entry name" value="MA"/>
    <property type="match status" value="1"/>
</dbReference>
<dbReference type="Gene3D" id="3.40.250.10">
    <property type="entry name" value="Rhodanese-like domain"/>
    <property type="match status" value="1"/>
</dbReference>
<comment type="subcellular location">
    <subcellularLocation>
        <location evidence="1">Membrane</location>
    </subcellularLocation>
</comment>
<dbReference type="EMBL" id="AAOE01000004">
    <property type="protein sequence ID" value="EAR10453.1"/>
    <property type="molecule type" value="Genomic_DNA"/>
</dbReference>
<dbReference type="OrthoDB" id="9804286at2"/>
<keyword evidence="6" id="KW-0808">Transferase</keyword>
<dbReference type="AlphaFoldDB" id="A4BBW8"/>
<dbReference type="SUPFAM" id="SSF52821">
    <property type="entry name" value="Rhodanese/Cell cycle control phosphatase"/>
    <property type="match status" value="1"/>
</dbReference>
<dbReference type="Pfam" id="PF00581">
    <property type="entry name" value="Rhodanese"/>
    <property type="match status" value="1"/>
</dbReference>
<dbReference type="Gene3D" id="1.10.287.950">
    <property type="entry name" value="Methyl-accepting chemotaxis protein"/>
    <property type="match status" value="1"/>
</dbReference>
<evidence type="ECO:0000256" key="2">
    <source>
        <dbReference type="ARBA" id="ARBA00023224"/>
    </source>
</evidence>
<evidence type="ECO:0000256" key="1">
    <source>
        <dbReference type="ARBA" id="ARBA00004370"/>
    </source>
</evidence>
<dbReference type="InterPro" id="IPR036873">
    <property type="entry name" value="Rhodanese-like_dom_sf"/>
</dbReference>
<dbReference type="GO" id="GO:0006935">
    <property type="term" value="P:chemotaxis"/>
    <property type="evidence" value="ECO:0007669"/>
    <property type="project" value="UniProtKB-ARBA"/>
</dbReference>
<evidence type="ECO:0000256" key="3">
    <source>
        <dbReference type="PROSITE-ProRule" id="PRU00284"/>
    </source>
</evidence>
<dbReference type="PROSITE" id="PS50206">
    <property type="entry name" value="RHODANESE_3"/>
    <property type="match status" value="1"/>
</dbReference>
<dbReference type="PANTHER" id="PTHR32089">
    <property type="entry name" value="METHYL-ACCEPTING CHEMOTAXIS PROTEIN MCPB"/>
    <property type="match status" value="1"/>
</dbReference>
<dbReference type="CDD" id="cd00158">
    <property type="entry name" value="RHOD"/>
    <property type="match status" value="1"/>
</dbReference>
<dbReference type="HOGENOM" id="CLU_686728_0_0_6"/>
<dbReference type="InterPro" id="IPR001763">
    <property type="entry name" value="Rhodanese-like_dom"/>
</dbReference>
<dbReference type="SMART" id="SM00450">
    <property type="entry name" value="RHOD"/>
    <property type="match status" value="1"/>
</dbReference>
<dbReference type="InterPro" id="IPR004089">
    <property type="entry name" value="MCPsignal_dom"/>
</dbReference>
<dbReference type="PROSITE" id="PS50111">
    <property type="entry name" value="CHEMOTAXIS_TRANSDUC_2"/>
    <property type="match status" value="1"/>
</dbReference>
<dbReference type="GO" id="GO:0016020">
    <property type="term" value="C:membrane"/>
    <property type="evidence" value="ECO:0007669"/>
    <property type="project" value="UniProtKB-SubCell"/>
</dbReference>
<proteinExistence type="predicted"/>
<protein>
    <submittedName>
        <fullName evidence="6">Rhodanese-related sulfurtransferase</fullName>
    </submittedName>
</protein>
<keyword evidence="7" id="KW-1185">Reference proteome</keyword>
<dbReference type="PANTHER" id="PTHR32089:SF112">
    <property type="entry name" value="LYSOZYME-LIKE PROTEIN-RELATED"/>
    <property type="match status" value="1"/>
</dbReference>
<reference evidence="6 7" key="1">
    <citation type="submission" date="2006-02" db="EMBL/GenBank/DDBJ databases">
        <authorList>
            <person name="Pinhassi J."/>
            <person name="Pedros-Alio C."/>
            <person name="Ferriera S."/>
            <person name="Johnson J."/>
            <person name="Kravitz S."/>
            <person name="Halpern A."/>
            <person name="Remington K."/>
            <person name="Beeson K."/>
            <person name="Tran B."/>
            <person name="Rogers Y.-H."/>
            <person name="Friedman R."/>
            <person name="Venter J.C."/>
        </authorList>
    </citation>
    <scope>NUCLEOTIDE SEQUENCE [LARGE SCALE GENOMIC DNA]</scope>
    <source>
        <strain evidence="6 7">MED297</strain>
    </source>
</reference>
<feature type="domain" description="Methyl-accepting transducer" evidence="4">
    <location>
        <begin position="77"/>
        <end position="287"/>
    </location>
</feature>
<keyword evidence="2 3" id="KW-0807">Transducer</keyword>
<accession>A4BBW8</accession>
<gene>
    <name evidence="6" type="ORF">MED297_01490</name>
</gene>
<dbReference type="GO" id="GO:0007165">
    <property type="term" value="P:signal transduction"/>
    <property type="evidence" value="ECO:0007669"/>
    <property type="project" value="UniProtKB-KW"/>
</dbReference>